<feature type="transmembrane region" description="Helical" evidence="7">
    <location>
        <begin position="146"/>
        <end position="167"/>
    </location>
</feature>
<dbReference type="PANTHER" id="PTHR30353">
    <property type="entry name" value="INNER MEMBRANE PROTEIN DEDA-RELATED"/>
    <property type="match status" value="1"/>
</dbReference>
<evidence type="ECO:0000313" key="9">
    <source>
        <dbReference type="EMBL" id="MCS5716165.1"/>
    </source>
</evidence>
<feature type="transmembrane region" description="Helical" evidence="7">
    <location>
        <begin position="21"/>
        <end position="41"/>
    </location>
</feature>
<evidence type="ECO:0000256" key="4">
    <source>
        <dbReference type="ARBA" id="ARBA00022692"/>
    </source>
</evidence>
<gene>
    <name evidence="9" type="ORF">NVV95_16585</name>
</gene>
<dbReference type="Pfam" id="PF09335">
    <property type="entry name" value="VTT_dom"/>
    <property type="match status" value="1"/>
</dbReference>
<evidence type="ECO:0000259" key="8">
    <source>
        <dbReference type="Pfam" id="PF09335"/>
    </source>
</evidence>
<evidence type="ECO:0000313" key="10">
    <source>
        <dbReference type="Proteomes" id="UP001165580"/>
    </source>
</evidence>
<proteinExistence type="inferred from homology"/>
<keyword evidence="5 7" id="KW-1133">Transmembrane helix</keyword>
<dbReference type="PANTHER" id="PTHR30353:SF0">
    <property type="entry name" value="TRANSMEMBRANE PROTEIN"/>
    <property type="match status" value="1"/>
</dbReference>
<keyword evidence="6 7" id="KW-0472">Membrane</keyword>
<evidence type="ECO:0000256" key="7">
    <source>
        <dbReference type="RuleBase" id="RU367016"/>
    </source>
</evidence>
<dbReference type="InterPro" id="IPR032816">
    <property type="entry name" value="VTT_dom"/>
</dbReference>
<keyword evidence="3 7" id="KW-1003">Cell membrane</keyword>
<protein>
    <submittedName>
        <fullName evidence="9">VTT domain-containing protein</fullName>
    </submittedName>
</protein>
<evidence type="ECO:0000256" key="5">
    <source>
        <dbReference type="ARBA" id="ARBA00022989"/>
    </source>
</evidence>
<evidence type="ECO:0000256" key="3">
    <source>
        <dbReference type="ARBA" id="ARBA00022475"/>
    </source>
</evidence>
<organism evidence="9 10">
    <name type="scientific">Herbiconiux gentiana</name>
    <dbReference type="NCBI Taxonomy" id="2970912"/>
    <lineage>
        <taxon>Bacteria</taxon>
        <taxon>Bacillati</taxon>
        <taxon>Actinomycetota</taxon>
        <taxon>Actinomycetes</taxon>
        <taxon>Micrococcales</taxon>
        <taxon>Microbacteriaceae</taxon>
        <taxon>Herbiconiux</taxon>
    </lineage>
</organism>
<dbReference type="RefSeq" id="WP_259487660.1">
    <property type="nucleotide sequence ID" value="NZ_JANTEZ010000008.1"/>
</dbReference>
<reference evidence="9" key="1">
    <citation type="submission" date="2022-08" db="EMBL/GenBank/DDBJ databases">
        <authorList>
            <person name="Deng Y."/>
            <person name="Han X.-F."/>
            <person name="Zhang Y.-Q."/>
        </authorList>
    </citation>
    <scope>NUCLEOTIDE SEQUENCE</scope>
    <source>
        <strain evidence="9">CPCC 205716</strain>
    </source>
</reference>
<accession>A0ABT2GIW0</accession>
<dbReference type="InterPro" id="IPR032818">
    <property type="entry name" value="DedA-like"/>
</dbReference>
<name>A0ABT2GIW0_9MICO</name>
<evidence type="ECO:0000256" key="1">
    <source>
        <dbReference type="ARBA" id="ARBA00004651"/>
    </source>
</evidence>
<keyword evidence="10" id="KW-1185">Reference proteome</keyword>
<comment type="similarity">
    <text evidence="2 7">Belongs to the DedA family.</text>
</comment>
<dbReference type="Proteomes" id="UP001165580">
    <property type="component" value="Unassembled WGS sequence"/>
</dbReference>
<evidence type="ECO:0000256" key="6">
    <source>
        <dbReference type="ARBA" id="ARBA00023136"/>
    </source>
</evidence>
<feature type="transmembrane region" description="Helical" evidence="7">
    <location>
        <begin position="61"/>
        <end position="82"/>
    </location>
</feature>
<comment type="caution">
    <text evidence="9">The sequence shown here is derived from an EMBL/GenBank/DDBJ whole genome shotgun (WGS) entry which is preliminary data.</text>
</comment>
<feature type="transmembrane region" description="Helical" evidence="7">
    <location>
        <begin position="179"/>
        <end position="197"/>
    </location>
</feature>
<comment type="subcellular location">
    <subcellularLocation>
        <location evidence="1 7">Cell membrane</location>
        <topology evidence="1 7">Multi-pass membrane protein</topology>
    </subcellularLocation>
</comment>
<keyword evidence="4 7" id="KW-0812">Transmembrane</keyword>
<feature type="domain" description="VTT" evidence="8">
    <location>
        <begin position="41"/>
        <end position="164"/>
    </location>
</feature>
<sequence>MLIRSGGLLDPTALLEGAGPWVLPVVMGIIFIETGLLFPFLPGDSLIFTAALLSGTLGLPLPVLVAGVAIAAILGDTVGYTIGRRFGRRLFKPGARILKTRYLEKADDFFARYGAHSLVLARFVPVVRTFVPPVVGMSRMPYRRFLLWNGIGGLAWALLLAVAGFYLGRIPAVADNVDLIAVGIVVVSIIPIAIAVIRERRAGERDHG</sequence>
<dbReference type="EMBL" id="JANTEZ010000008">
    <property type="protein sequence ID" value="MCS5716165.1"/>
    <property type="molecule type" value="Genomic_DNA"/>
</dbReference>
<evidence type="ECO:0000256" key="2">
    <source>
        <dbReference type="ARBA" id="ARBA00010792"/>
    </source>
</evidence>